<name>A0A5C6M659_9PLAN</name>
<dbReference type="AlphaFoldDB" id="A0A5C6M659"/>
<organism evidence="1 2">
    <name type="scientific">Planctomyces bekefii</name>
    <dbReference type="NCBI Taxonomy" id="1653850"/>
    <lineage>
        <taxon>Bacteria</taxon>
        <taxon>Pseudomonadati</taxon>
        <taxon>Planctomycetota</taxon>
        <taxon>Planctomycetia</taxon>
        <taxon>Planctomycetales</taxon>
        <taxon>Planctomycetaceae</taxon>
        <taxon>Planctomyces</taxon>
    </lineage>
</organism>
<protein>
    <submittedName>
        <fullName evidence="1">Uncharacterized protein</fullName>
    </submittedName>
</protein>
<accession>A0A5C6M659</accession>
<evidence type="ECO:0000313" key="2">
    <source>
        <dbReference type="Proteomes" id="UP000321083"/>
    </source>
</evidence>
<dbReference type="Proteomes" id="UP000321083">
    <property type="component" value="Unassembled WGS sequence"/>
</dbReference>
<reference evidence="1 2" key="1">
    <citation type="submission" date="2019-08" db="EMBL/GenBank/DDBJ databases">
        <title>100 year-old enigma solved: identification of Planctomyces bekefii, the type genus and species of the phylum Planctomycetes.</title>
        <authorList>
            <person name="Svetlana D.N."/>
            <person name="Overmann J."/>
        </authorList>
    </citation>
    <scope>NUCLEOTIDE SEQUENCE [LARGE SCALE GENOMIC DNA]</scope>
    <source>
        <strain evidence="1">Phe10_nw2017</strain>
    </source>
</reference>
<comment type="caution">
    <text evidence="1">The sequence shown here is derived from an EMBL/GenBank/DDBJ whole genome shotgun (WGS) entry which is preliminary data.</text>
</comment>
<dbReference type="EMBL" id="SRHE01000217">
    <property type="protein sequence ID" value="TWW09645.1"/>
    <property type="molecule type" value="Genomic_DNA"/>
</dbReference>
<gene>
    <name evidence="1" type="ORF">E3A20_12260</name>
</gene>
<sequence>MIVAIVTPAADSKICDGTIVPTTHRNRSNPVEGGGGIIDISPAFHFAIPYFTAPYFVEAATSAPD</sequence>
<keyword evidence="2" id="KW-1185">Reference proteome</keyword>
<evidence type="ECO:0000313" key="1">
    <source>
        <dbReference type="EMBL" id="TWW09645.1"/>
    </source>
</evidence>
<proteinExistence type="predicted"/>
<reference evidence="1 2" key="2">
    <citation type="submission" date="2019-08" db="EMBL/GenBank/DDBJ databases">
        <authorList>
            <person name="Henke P."/>
        </authorList>
    </citation>
    <scope>NUCLEOTIDE SEQUENCE [LARGE SCALE GENOMIC DNA]</scope>
    <source>
        <strain evidence="1">Phe10_nw2017</strain>
    </source>
</reference>